<dbReference type="InterPro" id="IPR051490">
    <property type="entry name" value="THEM6_lcsJ_thioesterase"/>
</dbReference>
<dbReference type="PANTHER" id="PTHR12475">
    <property type="match status" value="1"/>
</dbReference>
<sequence length="180" mass="20261">MNLWFRLLYLLISTPFRPKLAAPHGVSRLDFRVWFNDLDTNGHVNNGRYWTLFDLGRTDIMLRMGLLGAVLKNKWTPIVGGGAIRFRRELRLFQPFVLETRIAAWTENRVVFEQRILSDGDVVATRALVLAGLYSRKARGFVPIETIFSSVGVTGVQSPPLDGAVQAMLDLDAAMKLNAD</sequence>
<keyword evidence="3" id="KW-1185">Reference proteome</keyword>
<evidence type="ECO:0000313" key="1">
    <source>
        <dbReference type="EMBL" id="GGY26323.1"/>
    </source>
</evidence>
<dbReference type="EMBL" id="BMWV01000001">
    <property type="protein sequence ID" value="GGY26323.1"/>
    <property type="molecule type" value="Genomic_DNA"/>
</dbReference>
<dbReference type="CDD" id="cd00586">
    <property type="entry name" value="4HBT"/>
    <property type="match status" value="1"/>
</dbReference>
<dbReference type="Proteomes" id="UP000292307">
    <property type="component" value="Chromosome"/>
</dbReference>
<dbReference type="InterPro" id="IPR029069">
    <property type="entry name" value="HotDog_dom_sf"/>
</dbReference>
<reference evidence="1" key="3">
    <citation type="submission" date="2022-12" db="EMBL/GenBank/DDBJ databases">
        <authorList>
            <person name="Sun Q."/>
            <person name="Kim S."/>
        </authorList>
    </citation>
    <scope>NUCLEOTIDE SEQUENCE</scope>
    <source>
        <strain evidence="1">KCTC 12343</strain>
    </source>
</reference>
<dbReference type="OrthoDB" id="3727779at2"/>
<gene>
    <name evidence="2" type="ORF">EYF70_28540</name>
    <name evidence="1" type="ORF">GCM10007387_05370</name>
</gene>
<name>A0A411X5Z6_9BURK</name>
<proteinExistence type="predicted"/>
<reference evidence="2 3" key="2">
    <citation type="submission" date="2019-02" db="EMBL/GenBank/DDBJ databases">
        <title>Draft Genome Sequences of Six Type Strains of the Genus Massilia.</title>
        <authorList>
            <person name="Miess H."/>
            <person name="Frediansyhah A."/>
            <person name="Gross H."/>
        </authorList>
    </citation>
    <scope>NUCLEOTIDE SEQUENCE [LARGE SCALE GENOMIC DNA]</scope>
    <source>
        <strain evidence="2 3">DSM 17472</strain>
    </source>
</reference>
<dbReference type="Proteomes" id="UP000628442">
    <property type="component" value="Unassembled WGS sequence"/>
</dbReference>
<protein>
    <submittedName>
        <fullName evidence="1">Thioeseterase</fullName>
    </submittedName>
    <submittedName>
        <fullName evidence="2">Thioesterase</fullName>
    </submittedName>
</protein>
<reference evidence="1" key="1">
    <citation type="journal article" date="2014" name="Int. J. Syst. Evol. Microbiol.">
        <title>Complete genome sequence of Corynebacterium casei LMG S-19264T (=DSM 44701T), isolated from a smear-ripened cheese.</title>
        <authorList>
            <consortium name="US DOE Joint Genome Institute (JGI-PGF)"/>
            <person name="Walter F."/>
            <person name="Albersmeier A."/>
            <person name="Kalinowski J."/>
            <person name="Ruckert C."/>
        </authorList>
    </citation>
    <scope>NUCLEOTIDE SEQUENCE</scope>
    <source>
        <strain evidence="1">KCTC 12343</strain>
    </source>
</reference>
<dbReference type="RefSeq" id="WP_131148388.1">
    <property type="nucleotide sequence ID" value="NZ_BMWV01000001.1"/>
</dbReference>
<dbReference type="AlphaFoldDB" id="A0A411X5Z6"/>
<evidence type="ECO:0000313" key="2">
    <source>
        <dbReference type="EMBL" id="QBI04324.1"/>
    </source>
</evidence>
<evidence type="ECO:0000313" key="4">
    <source>
        <dbReference type="Proteomes" id="UP000628442"/>
    </source>
</evidence>
<dbReference type="SUPFAM" id="SSF54637">
    <property type="entry name" value="Thioesterase/thiol ester dehydrase-isomerase"/>
    <property type="match status" value="1"/>
</dbReference>
<dbReference type="Gene3D" id="3.10.129.10">
    <property type="entry name" value="Hotdog Thioesterase"/>
    <property type="match status" value="1"/>
</dbReference>
<dbReference type="EMBL" id="CP036401">
    <property type="protein sequence ID" value="QBI04324.1"/>
    <property type="molecule type" value="Genomic_DNA"/>
</dbReference>
<accession>A0A411X5Z6</accession>
<organism evidence="1 4">
    <name type="scientific">Pseudoduganella albidiflava</name>
    <dbReference type="NCBI Taxonomy" id="321983"/>
    <lineage>
        <taxon>Bacteria</taxon>
        <taxon>Pseudomonadati</taxon>
        <taxon>Pseudomonadota</taxon>
        <taxon>Betaproteobacteria</taxon>
        <taxon>Burkholderiales</taxon>
        <taxon>Oxalobacteraceae</taxon>
        <taxon>Telluria group</taxon>
        <taxon>Pseudoduganella</taxon>
    </lineage>
</organism>
<dbReference type="Pfam" id="PF13279">
    <property type="entry name" value="4HBT_2"/>
    <property type="match status" value="1"/>
</dbReference>
<dbReference type="PANTHER" id="PTHR12475:SF4">
    <property type="entry name" value="PROTEIN THEM6"/>
    <property type="match status" value="1"/>
</dbReference>
<evidence type="ECO:0000313" key="3">
    <source>
        <dbReference type="Proteomes" id="UP000292307"/>
    </source>
</evidence>